<feature type="domain" description="DH" evidence="6">
    <location>
        <begin position="93"/>
        <end position="278"/>
    </location>
</feature>
<dbReference type="InterPro" id="IPR000219">
    <property type="entry name" value="DH_dom"/>
</dbReference>
<dbReference type="SMART" id="SM00233">
    <property type="entry name" value="PH"/>
    <property type="match status" value="1"/>
</dbReference>
<dbReference type="Gene3D" id="2.30.29.30">
    <property type="entry name" value="Pleckstrin-homology domain (PH domain)/Phosphotyrosine-binding domain (PTB)"/>
    <property type="match status" value="1"/>
</dbReference>
<dbReference type="Pfam" id="PF00621">
    <property type="entry name" value="RhoGEF"/>
    <property type="match status" value="1"/>
</dbReference>
<dbReference type="InterPro" id="IPR035892">
    <property type="entry name" value="C2_domain_sf"/>
</dbReference>
<accession>A0A197JWQ6</accession>
<organism evidence="7 8">
    <name type="scientific">Linnemannia elongata AG-77</name>
    <dbReference type="NCBI Taxonomy" id="1314771"/>
    <lineage>
        <taxon>Eukaryota</taxon>
        <taxon>Fungi</taxon>
        <taxon>Fungi incertae sedis</taxon>
        <taxon>Mucoromycota</taxon>
        <taxon>Mortierellomycotina</taxon>
        <taxon>Mortierellomycetes</taxon>
        <taxon>Mortierellales</taxon>
        <taxon>Mortierellaceae</taxon>
        <taxon>Linnemannia</taxon>
    </lineage>
</organism>
<dbReference type="SUPFAM" id="SSF50729">
    <property type="entry name" value="PH domain-like"/>
    <property type="match status" value="1"/>
</dbReference>
<evidence type="ECO:0000256" key="1">
    <source>
        <dbReference type="ARBA" id="ARBA00004496"/>
    </source>
</evidence>
<dbReference type="AlphaFoldDB" id="A0A197JWQ6"/>
<dbReference type="GO" id="GO:0035025">
    <property type="term" value="P:positive regulation of Rho protein signal transduction"/>
    <property type="evidence" value="ECO:0007669"/>
    <property type="project" value="TreeGrafter"/>
</dbReference>
<dbReference type="PROSITE" id="PS50010">
    <property type="entry name" value="DH_2"/>
    <property type="match status" value="1"/>
</dbReference>
<dbReference type="STRING" id="1314771.A0A197JWQ6"/>
<dbReference type="InterPro" id="IPR035899">
    <property type="entry name" value="DBL_dom_sf"/>
</dbReference>
<reference evidence="7 8" key="1">
    <citation type="submission" date="2016-05" db="EMBL/GenBank/DDBJ databases">
        <title>Genome sequencing reveals origins of a unique bacterial endosymbiosis in the earliest lineages of terrestrial Fungi.</title>
        <authorList>
            <consortium name="DOE Joint Genome Institute"/>
            <person name="Uehling J."/>
            <person name="Gryganskyi A."/>
            <person name="Hameed K."/>
            <person name="Tschaplinski T."/>
            <person name="Misztal P."/>
            <person name="Wu S."/>
            <person name="Desiro A."/>
            <person name="Vande Pol N."/>
            <person name="Du Z.-Y."/>
            <person name="Zienkiewicz A."/>
            <person name="Zienkiewicz K."/>
            <person name="Morin E."/>
            <person name="Tisserant E."/>
            <person name="Splivallo R."/>
            <person name="Hainaut M."/>
            <person name="Henrissat B."/>
            <person name="Ohm R."/>
            <person name="Kuo A."/>
            <person name="Yan J."/>
            <person name="Lipzen A."/>
            <person name="Nolan M."/>
            <person name="Labutti K."/>
            <person name="Barry K."/>
            <person name="Goldstein A."/>
            <person name="Labbe J."/>
            <person name="Schadt C."/>
            <person name="Tuskan G."/>
            <person name="Grigoriev I."/>
            <person name="Martin F."/>
            <person name="Vilgalys R."/>
            <person name="Bonito G."/>
        </authorList>
    </citation>
    <scope>NUCLEOTIDE SEQUENCE [LARGE SCALE GENOMIC DNA]</scope>
    <source>
        <strain evidence="7 8">AG-77</strain>
    </source>
</reference>
<dbReference type="SUPFAM" id="SSF48065">
    <property type="entry name" value="DBL homology domain (DH-domain)"/>
    <property type="match status" value="1"/>
</dbReference>
<evidence type="ECO:0000313" key="8">
    <source>
        <dbReference type="Proteomes" id="UP000078512"/>
    </source>
</evidence>
<dbReference type="SMART" id="SM00325">
    <property type="entry name" value="RhoGEF"/>
    <property type="match status" value="1"/>
</dbReference>
<dbReference type="InterPro" id="IPR051480">
    <property type="entry name" value="Endocytic_GEF_Adapter"/>
</dbReference>
<evidence type="ECO:0000313" key="7">
    <source>
        <dbReference type="EMBL" id="OAQ28714.1"/>
    </source>
</evidence>
<name>A0A197JWQ6_9FUNG</name>
<evidence type="ECO:0000259" key="4">
    <source>
        <dbReference type="PROSITE" id="PS50003"/>
    </source>
</evidence>
<dbReference type="GO" id="GO:0005737">
    <property type="term" value="C:cytoplasm"/>
    <property type="evidence" value="ECO:0007669"/>
    <property type="project" value="UniProtKB-SubCell"/>
</dbReference>
<dbReference type="SUPFAM" id="SSF49562">
    <property type="entry name" value="C2 domain (Calcium/lipid-binding domain, CaLB)"/>
    <property type="match status" value="1"/>
</dbReference>
<gene>
    <name evidence="7" type="ORF">K457DRAFT_544577</name>
</gene>
<dbReference type="PROSITE" id="PS50003">
    <property type="entry name" value="PH_DOMAIN"/>
    <property type="match status" value="1"/>
</dbReference>
<dbReference type="OrthoDB" id="1716625at2759"/>
<dbReference type="Proteomes" id="UP000078512">
    <property type="component" value="Unassembled WGS sequence"/>
</dbReference>
<feature type="compositionally biased region" description="Polar residues" evidence="3">
    <location>
        <begin position="8"/>
        <end position="57"/>
    </location>
</feature>
<evidence type="ECO:0000256" key="2">
    <source>
        <dbReference type="ARBA" id="ARBA00022490"/>
    </source>
</evidence>
<evidence type="ECO:0000259" key="6">
    <source>
        <dbReference type="PROSITE" id="PS50010"/>
    </source>
</evidence>
<protein>
    <submittedName>
        <fullName evidence="7">Dbl homology domain-containing protein</fullName>
    </submittedName>
</protein>
<dbReference type="PANTHER" id="PTHR46006">
    <property type="entry name" value="RHO GUANINE NUCLEOTIDE EXCHANGE FACTOR AT 64C, ISOFORM A"/>
    <property type="match status" value="1"/>
</dbReference>
<feature type="domain" description="C2" evidence="5">
    <location>
        <begin position="482"/>
        <end position="603"/>
    </location>
</feature>
<keyword evidence="2" id="KW-0963">Cytoplasm</keyword>
<feature type="domain" description="PH" evidence="4">
    <location>
        <begin position="317"/>
        <end position="475"/>
    </location>
</feature>
<sequence>MLLRKQSEGSLSSHLSVPTTHNPAMRQRSGSHSEAVSRSYTHPRFTSESQVSQTPSRGMSIDRSPSPLLLNSPSWSASVGMGMSHSLSEKERKRQEAIHELITTERVYLGYLYLVRDEFQRPLLDQGLVSPFESQSLFMEWSNLLDLSQSIVDELTQRQESEQGIVLAVGDVINSLIVERAGCFMKYCANHREAANLLARRMTESRLLLEFMTAAKSKPSCRGMDISSFLLQPLQRITRYPLLIKKILEYTDEDHIDHLLLSEALVSAESFLDRINESIRSGEDKQKLSEIQRKLPAGDLSEGLVLTSETKFLGPRRVLQEGSLRKAKSGRKLYAYLCNDLLLLFVPGRAAGALAKSASYTSLSLSASSPSLSSSPSAAASEGGQNGNHGWTLYHAPIPLERIKVKPDANDDTKFTIVVASPVPPSSGAQFSQVPLHLQSQQTSQGGPLQSMIHVKAGSSRERKAWLGAVQKAIEVLAKAPRDYGMRTSIRPSLAETIGTMTIRVNEAVISSREFAKSKSFVCTISLGDQLFTTRPSSTEHPFSGAFSILWRESTIFAITDMSHVLDVKLMSTCPFSPDVFMGSAQVPFHTVIPYGERGTEVLTSVGKDTQIKFHMSYKAL</sequence>
<proteinExistence type="predicted"/>
<dbReference type="InterPro" id="IPR000008">
    <property type="entry name" value="C2_dom"/>
</dbReference>
<dbReference type="PROSITE" id="PS50004">
    <property type="entry name" value="C2"/>
    <property type="match status" value="1"/>
</dbReference>
<dbReference type="EMBL" id="KV442046">
    <property type="protein sequence ID" value="OAQ28714.1"/>
    <property type="molecule type" value="Genomic_DNA"/>
</dbReference>
<dbReference type="Gene3D" id="1.20.900.10">
    <property type="entry name" value="Dbl homology (DH) domain"/>
    <property type="match status" value="1"/>
</dbReference>
<dbReference type="GO" id="GO:0005085">
    <property type="term" value="F:guanyl-nucleotide exchange factor activity"/>
    <property type="evidence" value="ECO:0007669"/>
    <property type="project" value="InterPro"/>
</dbReference>
<dbReference type="InterPro" id="IPR011993">
    <property type="entry name" value="PH-like_dom_sf"/>
</dbReference>
<dbReference type="Gene3D" id="2.60.40.150">
    <property type="entry name" value="C2 domain"/>
    <property type="match status" value="1"/>
</dbReference>
<dbReference type="Pfam" id="PF16652">
    <property type="entry name" value="PH_13"/>
    <property type="match status" value="1"/>
</dbReference>
<evidence type="ECO:0000259" key="5">
    <source>
        <dbReference type="PROSITE" id="PS50004"/>
    </source>
</evidence>
<dbReference type="InterPro" id="IPR001849">
    <property type="entry name" value="PH_domain"/>
</dbReference>
<dbReference type="CDD" id="cd00160">
    <property type="entry name" value="RhoGEF"/>
    <property type="match status" value="1"/>
</dbReference>
<comment type="subcellular location">
    <subcellularLocation>
        <location evidence="1">Cytoplasm</location>
    </subcellularLocation>
</comment>
<evidence type="ECO:0000256" key="3">
    <source>
        <dbReference type="SAM" id="MobiDB-lite"/>
    </source>
</evidence>
<dbReference type="PANTHER" id="PTHR46006:SF6">
    <property type="entry name" value="INTERSECTIN-2 ISOFORM X1"/>
    <property type="match status" value="1"/>
</dbReference>
<keyword evidence="8" id="KW-1185">Reference proteome</keyword>
<feature type="region of interest" description="Disordered" evidence="3">
    <location>
        <begin position="1"/>
        <end position="68"/>
    </location>
</feature>